<dbReference type="AlphaFoldDB" id="A0A9P8UAJ3"/>
<dbReference type="RefSeq" id="XP_045950830.1">
    <property type="nucleotide sequence ID" value="XM_046104395.1"/>
</dbReference>
<evidence type="ECO:0000313" key="1">
    <source>
        <dbReference type="EMBL" id="KAH6638558.1"/>
    </source>
</evidence>
<comment type="caution">
    <text evidence="1">The sequence shown here is derived from an EMBL/GenBank/DDBJ whole genome shotgun (WGS) entry which is preliminary data.</text>
</comment>
<evidence type="ECO:0008006" key="3">
    <source>
        <dbReference type="Google" id="ProtNLM"/>
    </source>
</evidence>
<protein>
    <recommendedName>
        <fullName evidence="3">ABM domain-containing protein</fullName>
    </recommendedName>
</protein>
<dbReference type="Gene3D" id="3.30.70.100">
    <property type="match status" value="2"/>
</dbReference>
<name>A0A9P8UAJ3_9PEZI</name>
<keyword evidence="2" id="KW-1185">Reference proteome</keyword>
<evidence type="ECO:0000313" key="2">
    <source>
        <dbReference type="Proteomes" id="UP000758603"/>
    </source>
</evidence>
<dbReference type="GeneID" id="70133286"/>
<gene>
    <name evidence="1" type="ORF">BKA67DRAFT_588849</name>
</gene>
<dbReference type="SUPFAM" id="SSF54909">
    <property type="entry name" value="Dimeric alpha+beta barrel"/>
    <property type="match status" value="1"/>
</dbReference>
<accession>A0A9P8UAJ3</accession>
<dbReference type="OrthoDB" id="3830579at2759"/>
<proteinExistence type="predicted"/>
<dbReference type="EMBL" id="JAGPXC010000015">
    <property type="protein sequence ID" value="KAH6638558.1"/>
    <property type="molecule type" value="Genomic_DNA"/>
</dbReference>
<sequence length="223" mass="24514">MSAVTEIASLHLKAGVDPDVAAKKVSSVVLEQPGSLCVRHSTRHENSEYIALFIDWEALSAHEKFMQTPAYGPFNEDIGGVIQGVPSIYHVPFVPFPPTVLSNDGGRGKTAVAEVIHAYFPADLDLEQQQEVLAQAQEFLDESKKINPKGFSGEVAHGFALEDIEFDGAKSRVLVLVLGWDSVDAHLAYRETDDFARTIPLLRTLPRRKGIEVWHVANKVATK</sequence>
<dbReference type="InterPro" id="IPR011008">
    <property type="entry name" value="Dimeric_a/b-barrel"/>
</dbReference>
<reference evidence="1" key="1">
    <citation type="journal article" date="2021" name="Nat. Commun.">
        <title>Genetic determinants of endophytism in the Arabidopsis root mycobiome.</title>
        <authorList>
            <person name="Mesny F."/>
            <person name="Miyauchi S."/>
            <person name="Thiergart T."/>
            <person name="Pickel B."/>
            <person name="Atanasova L."/>
            <person name="Karlsson M."/>
            <person name="Huettel B."/>
            <person name="Barry K.W."/>
            <person name="Haridas S."/>
            <person name="Chen C."/>
            <person name="Bauer D."/>
            <person name="Andreopoulos W."/>
            <person name="Pangilinan J."/>
            <person name="LaButti K."/>
            <person name="Riley R."/>
            <person name="Lipzen A."/>
            <person name="Clum A."/>
            <person name="Drula E."/>
            <person name="Henrissat B."/>
            <person name="Kohler A."/>
            <person name="Grigoriev I.V."/>
            <person name="Martin F.M."/>
            <person name="Hacquard S."/>
        </authorList>
    </citation>
    <scope>NUCLEOTIDE SEQUENCE</scope>
    <source>
        <strain evidence="1">MPI-SDFR-AT-0073</strain>
    </source>
</reference>
<dbReference type="Proteomes" id="UP000758603">
    <property type="component" value="Unassembled WGS sequence"/>
</dbReference>
<organism evidence="1 2">
    <name type="scientific">Truncatella angustata</name>
    <dbReference type="NCBI Taxonomy" id="152316"/>
    <lineage>
        <taxon>Eukaryota</taxon>
        <taxon>Fungi</taxon>
        <taxon>Dikarya</taxon>
        <taxon>Ascomycota</taxon>
        <taxon>Pezizomycotina</taxon>
        <taxon>Sordariomycetes</taxon>
        <taxon>Xylariomycetidae</taxon>
        <taxon>Amphisphaeriales</taxon>
        <taxon>Sporocadaceae</taxon>
        <taxon>Truncatella</taxon>
    </lineage>
</organism>